<dbReference type="EMBL" id="ADLS01000013">
    <property type="protein sequence ID" value="EGX71000.1"/>
    <property type="molecule type" value="Genomic_DNA"/>
</dbReference>
<evidence type="ECO:0000256" key="6">
    <source>
        <dbReference type="ARBA" id="ARBA00022670"/>
    </source>
</evidence>
<evidence type="ECO:0000256" key="9">
    <source>
        <dbReference type="ARBA" id="ARBA00022960"/>
    </source>
</evidence>
<sequence>MQHNHAPLSHAPAAALRRLANKTLRAALAAALIAAVATPIASPIALFAPSVALAEDTGYNADTPPELQAQSAYLKDRTTGTVLLNIDSGDRRYPASTTKVMTALLVLENAKLDDTVTIAEEDFAALDENSMTAGLEVGETLTVRDMLACLLLPSANECAYALARHVSGSVDSFVELMNARAKELGCKNTNFVNPCGLHDDNHYTTAYDLSLIFDAALQLPDFVEIAGSATWELPATNMQEARTIESTDELANANGPVYVEGVQAAKTGYTEAAGRCLVAAAAQGDMNLMGVVLGAPNTDSGSGVTANFVDMYTMFMWGFEAWQSGAVISEGADLGTAPIAQSSDGDEVGLVALEAFNATVPIDTKTSDLTITPTWKEELTAPISATQELGTVTVSLDGQELGTVKVGAATTMRASLFAKIGAFLSNPFNNIISILVTALVGILAYVGFSVVRARRHQVFGGRGSRRYRQPASRSGQGRGRGPAHSRVAQGGRPIPDA</sequence>
<dbReference type="AlphaFoldDB" id="G1WIG4"/>
<accession>G1WIG4</accession>
<proteinExistence type="inferred from homology"/>
<evidence type="ECO:0000256" key="12">
    <source>
        <dbReference type="ARBA" id="ARBA00034000"/>
    </source>
</evidence>
<evidence type="ECO:0000256" key="10">
    <source>
        <dbReference type="ARBA" id="ARBA00022984"/>
    </source>
</evidence>
<evidence type="ECO:0000256" key="16">
    <source>
        <dbReference type="SAM" id="MobiDB-lite"/>
    </source>
</evidence>
<dbReference type="GO" id="GO:0071555">
    <property type="term" value="P:cell wall organization"/>
    <property type="evidence" value="ECO:0007669"/>
    <property type="project" value="UniProtKB-KW"/>
</dbReference>
<dbReference type="InterPro" id="IPR001967">
    <property type="entry name" value="Peptidase_S11_N"/>
</dbReference>
<keyword evidence="5" id="KW-0121">Carboxypeptidase</keyword>
<dbReference type="InterPro" id="IPR012907">
    <property type="entry name" value="Peptidase_S11_C"/>
</dbReference>
<feature type="active site" description="Proton acceptor" evidence="13">
    <location>
        <position position="99"/>
    </location>
</feature>
<dbReference type="InterPro" id="IPR037167">
    <property type="entry name" value="Peptidase_S11_C_sf"/>
</dbReference>
<feature type="transmembrane region" description="Helical" evidence="17">
    <location>
        <begin position="431"/>
        <end position="451"/>
    </location>
</feature>
<dbReference type="InterPro" id="IPR018044">
    <property type="entry name" value="Peptidase_S11"/>
</dbReference>
<evidence type="ECO:0000256" key="3">
    <source>
        <dbReference type="ARBA" id="ARBA00007164"/>
    </source>
</evidence>
<name>G1WIG4_9ACTN</name>
<dbReference type="GO" id="GO:0009252">
    <property type="term" value="P:peptidoglycan biosynthetic process"/>
    <property type="evidence" value="ECO:0007669"/>
    <property type="project" value="UniProtKB-UniPathway"/>
</dbReference>
<dbReference type="InterPro" id="IPR012338">
    <property type="entry name" value="Beta-lactam/transpept-like"/>
</dbReference>
<keyword evidence="10" id="KW-0573">Peptidoglycan synthesis</keyword>
<feature type="active site" description="Acyl-ester intermediate" evidence="13">
    <location>
        <position position="96"/>
    </location>
</feature>
<keyword evidence="8" id="KW-0378">Hydrolase</keyword>
<dbReference type="Pfam" id="PF07943">
    <property type="entry name" value="PBP5_C"/>
    <property type="match status" value="1"/>
</dbReference>
<keyword evidence="6" id="KW-0645">Protease</keyword>
<dbReference type="Gene3D" id="2.60.410.10">
    <property type="entry name" value="D-Ala-D-Ala carboxypeptidase, C-terminal domain"/>
    <property type="match status" value="1"/>
</dbReference>
<dbReference type="OrthoDB" id="3530815at2"/>
<dbReference type="InterPro" id="IPR015956">
    <property type="entry name" value="Peniciliin-bd_prot_C_sf"/>
</dbReference>
<feature type="non-terminal residue" evidence="19">
    <location>
        <position position="497"/>
    </location>
</feature>
<dbReference type="GeneID" id="62759912"/>
<evidence type="ECO:0000256" key="15">
    <source>
        <dbReference type="RuleBase" id="RU004016"/>
    </source>
</evidence>
<feature type="region of interest" description="Disordered" evidence="16">
    <location>
        <begin position="461"/>
        <end position="497"/>
    </location>
</feature>
<organism evidence="19 20">
    <name type="scientific">Collinsella tanakaei YIT 12063</name>
    <dbReference type="NCBI Taxonomy" id="742742"/>
    <lineage>
        <taxon>Bacteria</taxon>
        <taxon>Bacillati</taxon>
        <taxon>Actinomycetota</taxon>
        <taxon>Coriobacteriia</taxon>
        <taxon>Coriobacteriales</taxon>
        <taxon>Coriobacteriaceae</taxon>
        <taxon>Collinsella</taxon>
    </lineage>
</organism>
<dbReference type="GO" id="GO:0009002">
    <property type="term" value="F:serine-type D-Ala-D-Ala carboxypeptidase activity"/>
    <property type="evidence" value="ECO:0007669"/>
    <property type="project" value="UniProtKB-EC"/>
</dbReference>
<dbReference type="STRING" id="742742.HMPREF9452_01127"/>
<evidence type="ECO:0000256" key="11">
    <source>
        <dbReference type="ARBA" id="ARBA00023316"/>
    </source>
</evidence>
<comment type="caution">
    <text evidence="19">The sequence shown here is derived from an EMBL/GenBank/DDBJ whole genome shotgun (WGS) entry which is preliminary data.</text>
</comment>
<dbReference type="SUPFAM" id="SSF69189">
    <property type="entry name" value="Penicillin-binding protein associated domain"/>
    <property type="match status" value="1"/>
</dbReference>
<dbReference type="UniPathway" id="UPA00219"/>
<dbReference type="Gene3D" id="3.40.710.10">
    <property type="entry name" value="DD-peptidase/beta-lactamase superfamily"/>
    <property type="match status" value="1"/>
</dbReference>
<dbReference type="Proteomes" id="UP000004830">
    <property type="component" value="Unassembled WGS sequence"/>
</dbReference>
<evidence type="ECO:0000313" key="20">
    <source>
        <dbReference type="Proteomes" id="UP000004830"/>
    </source>
</evidence>
<feature type="domain" description="Peptidase S11 D-Ala-D-Ala carboxypeptidase A C-terminal" evidence="18">
    <location>
        <begin position="322"/>
        <end position="414"/>
    </location>
</feature>
<dbReference type="PANTHER" id="PTHR21581">
    <property type="entry name" value="D-ALANYL-D-ALANINE CARBOXYPEPTIDASE"/>
    <property type="match status" value="1"/>
</dbReference>
<evidence type="ECO:0000256" key="2">
    <source>
        <dbReference type="ARBA" id="ARBA00004752"/>
    </source>
</evidence>
<keyword evidence="17" id="KW-0812">Transmembrane</keyword>
<keyword evidence="17" id="KW-1133">Transmembrane helix</keyword>
<keyword evidence="20" id="KW-1185">Reference proteome</keyword>
<comment type="similarity">
    <text evidence="3 15">Belongs to the peptidase S11 family.</text>
</comment>
<feature type="active site" evidence="13">
    <location>
        <position position="154"/>
    </location>
</feature>
<keyword evidence="9" id="KW-0133">Cell shape</keyword>
<dbReference type="GO" id="GO:0008360">
    <property type="term" value="P:regulation of cell shape"/>
    <property type="evidence" value="ECO:0007669"/>
    <property type="project" value="UniProtKB-KW"/>
</dbReference>
<dbReference type="PANTHER" id="PTHR21581:SF6">
    <property type="entry name" value="TRAFFICKING PROTEIN PARTICLE COMPLEX SUBUNIT 12"/>
    <property type="match status" value="1"/>
</dbReference>
<evidence type="ECO:0000256" key="13">
    <source>
        <dbReference type="PIRSR" id="PIRSR618044-1"/>
    </source>
</evidence>
<evidence type="ECO:0000256" key="5">
    <source>
        <dbReference type="ARBA" id="ARBA00022645"/>
    </source>
</evidence>
<protein>
    <recommendedName>
        <fullName evidence="4">serine-type D-Ala-D-Ala carboxypeptidase</fullName>
        <ecNumber evidence="4">3.4.16.4</ecNumber>
    </recommendedName>
</protein>
<comment type="pathway">
    <text evidence="2">Cell wall biogenesis; peptidoglycan biosynthesis.</text>
</comment>
<evidence type="ECO:0000256" key="4">
    <source>
        <dbReference type="ARBA" id="ARBA00012448"/>
    </source>
</evidence>
<evidence type="ECO:0000256" key="1">
    <source>
        <dbReference type="ARBA" id="ARBA00003217"/>
    </source>
</evidence>
<feature type="binding site" evidence="14">
    <location>
        <position position="266"/>
    </location>
    <ligand>
        <name>substrate</name>
    </ligand>
</feature>
<dbReference type="SMART" id="SM00936">
    <property type="entry name" value="PBP5_C"/>
    <property type="match status" value="1"/>
</dbReference>
<dbReference type="RefSeq" id="WP_009141162.1">
    <property type="nucleotide sequence ID" value="NZ_JH126469.1"/>
</dbReference>
<dbReference type="HOGENOM" id="CLU_027070_7_3_11"/>
<dbReference type="EC" id="3.4.16.4" evidence="4"/>
<comment type="catalytic activity">
    <reaction evidence="12">
        <text>Preferential cleavage: (Ac)2-L-Lys-D-Ala-|-D-Ala. Also transpeptidation of peptidyl-alanyl moieties that are N-acyl substituents of D-alanine.</text>
        <dbReference type="EC" id="3.4.16.4"/>
    </reaction>
</comment>
<dbReference type="Pfam" id="PF00768">
    <property type="entry name" value="Peptidase_S11"/>
    <property type="match status" value="1"/>
</dbReference>
<dbReference type="SUPFAM" id="SSF56601">
    <property type="entry name" value="beta-lactamase/transpeptidase-like"/>
    <property type="match status" value="1"/>
</dbReference>
<keyword evidence="7" id="KW-0732">Signal</keyword>
<dbReference type="GO" id="GO:0006508">
    <property type="term" value="P:proteolysis"/>
    <property type="evidence" value="ECO:0007669"/>
    <property type="project" value="UniProtKB-KW"/>
</dbReference>
<evidence type="ECO:0000256" key="8">
    <source>
        <dbReference type="ARBA" id="ARBA00022801"/>
    </source>
</evidence>
<dbReference type="PRINTS" id="PR00725">
    <property type="entry name" value="DADACBPTASE1"/>
</dbReference>
<evidence type="ECO:0000256" key="17">
    <source>
        <dbReference type="SAM" id="Phobius"/>
    </source>
</evidence>
<gene>
    <name evidence="19" type="ORF">HMPREF9452_01127</name>
</gene>
<evidence type="ECO:0000313" key="19">
    <source>
        <dbReference type="EMBL" id="EGX71000.1"/>
    </source>
</evidence>
<keyword evidence="17" id="KW-0472">Membrane</keyword>
<evidence type="ECO:0000256" key="7">
    <source>
        <dbReference type="ARBA" id="ARBA00022729"/>
    </source>
</evidence>
<evidence type="ECO:0000256" key="14">
    <source>
        <dbReference type="PIRSR" id="PIRSR618044-2"/>
    </source>
</evidence>
<evidence type="ECO:0000259" key="18">
    <source>
        <dbReference type="SMART" id="SM00936"/>
    </source>
</evidence>
<reference evidence="19 20" key="1">
    <citation type="submission" date="2011-06" db="EMBL/GenBank/DDBJ databases">
        <title>The Genome Sequence of Collinsella tanakaei YIT 12063.</title>
        <authorList>
            <consortium name="The Broad Institute Genome Sequencing Platform"/>
            <person name="Earl A."/>
            <person name="Ward D."/>
            <person name="Feldgarden M."/>
            <person name="Gevers D."/>
            <person name="Morotomi M."/>
            <person name="Young S.K."/>
            <person name="Zeng Q."/>
            <person name="Gargeya S."/>
            <person name="Fitzgerald M."/>
            <person name="Haas B."/>
            <person name="Abouelleil A."/>
            <person name="Alvarado L."/>
            <person name="Arachchi H.M."/>
            <person name="Berlin A."/>
            <person name="Brown A."/>
            <person name="Chapman S.B."/>
            <person name="Chen Z."/>
            <person name="Dunbar C."/>
            <person name="Freedman E."/>
            <person name="Gearin G."/>
            <person name="Gellesch M."/>
            <person name="Goldberg J."/>
            <person name="Griggs A."/>
            <person name="Gujja S."/>
            <person name="Heiman D."/>
            <person name="Howarth C."/>
            <person name="Larson L."/>
            <person name="Lui A."/>
            <person name="MacDonald P.J.P."/>
            <person name="Mehta T."/>
            <person name="Montmayeur A."/>
            <person name="Murphy C."/>
            <person name="Neiman D."/>
            <person name="Pearson M."/>
            <person name="Priest M."/>
            <person name="Roberts A."/>
            <person name="Saif S."/>
            <person name="Shea T."/>
            <person name="Shenoy N."/>
            <person name="Sisk P."/>
            <person name="Stolte C."/>
            <person name="Sykes S."/>
            <person name="Wortman J."/>
            <person name="Nusbaum C."/>
            <person name="Birren B."/>
        </authorList>
    </citation>
    <scope>NUCLEOTIDE SEQUENCE [LARGE SCALE GENOMIC DNA]</scope>
    <source>
        <strain evidence="19 20">YIT 12063</strain>
    </source>
</reference>
<dbReference type="eggNOG" id="COG1686">
    <property type="taxonomic scope" value="Bacteria"/>
</dbReference>
<keyword evidence="11" id="KW-0961">Cell wall biogenesis/degradation</keyword>
<comment type="function">
    <text evidence="1">Removes C-terminal D-alanyl residues from sugar-peptide cell wall precursors.</text>
</comment>